<dbReference type="InterPro" id="IPR017927">
    <property type="entry name" value="FAD-bd_FR_type"/>
</dbReference>
<evidence type="ECO:0000259" key="2">
    <source>
        <dbReference type="PROSITE" id="PS51384"/>
    </source>
</evidence>
<reference evidence="3" key="1">
    <citation type="journal article" date="2014" name="Int. J. Syst. Evol. Microbiol.">
        <title>Complete genome sequence of Corynebacterium casei LMG S-19264T (=DSM 44701T), isolated from a smear-ripened cheese.</title>
        <authorList>
            <consortium name="US DOE Joint Genome Institute (JGI-PGF)"/>
            <person name="Walter F."/>
            <person name="Albersmeier A."/>
            <person name="Kalinowski J."/>
            <person name="Ruckert C."/>
        </authorList>
    </citation>
    <scope>NUCLEOTIDE SEQUENCE</scope>
    <source>
        <strain evidence="3">CGMCC 1.15493</strain>
    </source>
</reference>
<dbReference type="Pfam" id="PF09981">
    <property type="entry name" value="DUF2218"/>
    <property type="match status" value="1"/>
</dbReference>
<dbReference type="Gene3D" id="2.40.30.10">
    <property type="entry name" value="Translation factors"/>
    <property type="match status" value="1"/>
</dbReference>
<dbReference type="Gene3D" id="3.30.310.50">
    <property type="entry name" value="Alpha-D-phosphohexomutase, C-terminal domain"/>
    <property type="match status" value="1"/>
</dbReference>
<evidence type="ECO:0000256" key="1">
    <source>
        <dbReference type="ARBA" id="ARBA00035644"/>
    </source>
</evidence>
<dbReference type="PROSITE" id="PS51384">
    <property type="entry name" value="FAD_FR"/>
    <property type="match status" value="1"/>
</dbReference>
<dbReference type="InterPro" id="IPR039374">
    <property type="entry name" value="SIP_fam"/>
</dbReference>
<evidence type="ECO:0000313" key="3">
    <source>
        <dbReference type="EMBL" id="GGD06037.1"/>
    </source>
</evidence>
<name>A0A916XTA5_9HYPH</name>
<dbReference type="InterPro" id="IPR013113">
    <property type="entry name" value="SIP_FAD-bd"/>
</dbReference>
<comment type="caution">
    <text evidence="3">The sequence shown here is derived from an EMBL/GenBank/DDBJ whole genome shotgun (WGS) entry which is preliminary data.</text>
</comment>
<dbReference type="AlphaFoldDB" id="A0A916XTA5"/>
<dbReference type="EMBL" id="BMJJ01000001">
    <property type="protein sequence ID" value="GGD06037.1"/>
    <property type="molecule type" value="Genomic_DNA"/>
</dbReference>
<dbReference type="CDD" id="cd06193">
    <property type="entry name" value="siderophore_interacting"/>
    <property type="match status" value="1"/>
</dbReference>
<dbReference type="PANTHER" id="PTHR30157">
    <property type="entry name" value="FERRIC REDUCTASE, NADPH-DEPENDENT"/>
    <property type="match status" value="1"/>
</dbReference>
<sequence length="354" mass="38942">MLKARSTIRLADAATVHDKLCAHMTEHCAVTRAATRSTIAFEYGVAEVEVFADRLQVAVTGDDETGLSYVKMGIVYHVRAFAEPEVLDISWSGDGNGRSPAFFREMRVLRAMDVTPRMRRVVLTGEDLGRFAGEGLHVRLIFPPAGREPVWPWLGEDGCPIWPVGEDELTARVYTIRHVDLARSEVWIDILRHDGDATPGSSFAMTARPGDRVGMTGPSGRMPKAGQLLLLGDETALPAIARILEALPESARVRAVIEVAGPEEEQTLPSAAEVSIQWLHRDAPRPGAPGGLADVLDAAESLDPDVYIWAGCEFADFRRLRKRVRTDWKLPRDRHHLVAYWRKGAAGEAARADA</sequence>
<dbReference type="RefSeq" id="WP_244639778.1">
    <property type="nucleotide sequence ID" value="NZ_BMJJ01000001.1"/>
</dbReference>
<dbReference type="InterPro" id="IPR014543">
    <property type="entry name" value="UCP028291"/>
</dbReference>
<protein>
    <submittedName>
        <fullName evidence="3">NADPH-dependent ferric siderophore reductase</fullName>
    </submittedName>
</protein>
<accession>A0A916XTA5</accession>
<dbReference type="Pfam" id="PF08021">
    <property type="entry name" value="FAD_binding_9"/>
    <property type="match status" value="1"/>
</dbReference>
<dbReference type="Gene3D" id="3.40.50.80">
    <property type="entry name" value="Nucleotide-binding domain of ferredoxin-NADP reductase (FNR) module"/>
    <property type="match status" value="1"/>
</dbReference>
<dbReference type="InterPro" id="IPR017938">
    <property type="entry name" value="Riboflavin_synthase-like_b-brl"/>
</dbReference>
<proteinExistence type="inferred from homology"/>
<dbReference type="Proteomes" id="UP000613160">
    <property type="component" value="Unassembled WGS sequence"/>
</dbReference>
<dbReference type="Pfam" id="PF04954">
    <property type="entry name" value="SIP"/>
    <property type="match status" value="1"/>
</dbReference>
<dbReference type="GO" id="GO:0016491">
    <property type="term" value="F:oxidoreductase activity"/>
    <property type="evidence" value="ECO:0007669"/>
    <property type="project" value="InterPro"/>
</dbReference>
<organism evidence="3 4">
    <name type="scientific">Aureimonas glaciei</name>
    <dbReference type="NCBI Taxonomy" id="1776957"/>
    <lineage>
        <taxon>Bacteria</taxon>
        <taxon>Pseudomonadati</taxon>
        <taxon>Pseudomonadota</taxon>
        <taxon>Alphaproteobacteria</taxon>
        <taxon>Hyphomicrobiales</taxon>
        <taxon>Aurantimonadaceae</taxon>
        <taxon>Aureimonas</taxon>
    </lineage>
</organism>
<gene>
    <name evidence="3" type="ORF">GCM10011335_06210</name>
</gene>
<dbReference type="InterPro" id="IPR039261">
    <property type="entry name" value="FNR_nucleotide-bd"/>
</dbReference>
<dbReference type="PANTHER" id="PTHR30157:SF0">
    <property type="entry name" value="NADPH-DEPENDENT FERRIC-CHELATE REDUCTASE"/>
    <property type="match status" value="1"/>
</dbReference>
<feature type="domain" description="FAD-binding FR-type" evidence="2">
    <location>
        <begin position="101"/>
        <end position="225"/>
    </location>
</feature>
<reference evidence="3" key="2">
    <citation type="submission" date="2020-09" db="EMBL/GenBank/DDBJ databases">
        <authorList>
            <person name="Sun Q."/>
            <person name="Zhou Y."/>
        </authorList>
    </citation>
    <scope>NUCLEOTIDE SEQUENCE</scope>
    <source>
        <strain evidence="3">CGMCC 1.15493</strain>
    </source>
</reference>
<keyword evidence="4" id="KW-1185">Reference proteome</keyword>
<comment type="similarity">
    <text evidence="1">Belongs to the SIP oxidoreductase family.</text>
</comment>
<dbReference type="InterPro" id="IPR007037">
    <property type="entry name" value="SIP_rossman_dom"/>
</dbReference>
<evidence type="ECO:0000313" key="4">
    <source>
        <dbReference type="Proteomes" id="UP000613160"/>
    </source>
</evidence>
<dbReference type="SUPFAM" id="SSF63380">
    <property type="entry name" value="Riboflavin synthase domain-like"/>
    <property type="match status" value="1"/>
</dbReference>